<dbReference type="Proteomes" id="UP000054197">
    <property type="component" value="Unassembled WGS sequence"/>
</dbReference>
<dbReference type="Gene3D" id="3.30.2310.20">
    <property type="entry name" value="RelE-like"/>
    <property type="match status" value="1"/>
</dbReference>
<evidence type="ECO:0000313" key="3">
    <source>
        <dbReference type="EMBL" id="KTB67620.1"/>
    </source>
</evidence>
<dbReference type="PANTHER" id="PTHR35601:SF2">
    <property type="entry name" value="MRNA INTERFERASE TOXIN RELE"/>
    <property type="match status" value="1"/>
</dbReference>
<dbReference type="EMBL" id="LKEF01000010">
    <property type="protein sequence ID" value="KTB67620.1"/>
    <property type="molecule type" value="Genomic_DNA"/>
</dbReference>
<accession>A0A0W0I3G0</accession>
<organism evidence="3 4">
    <name type="scientific">Pseudomonas fluorescens ICMP 11288</name>
    <dbReference type="NCBI Taxonomy" id="1198309"/>
    <lineage>
        <taxon>Bacteria</taxon>
        <taxon>Pseudomonadati</taxon>
        <taxon>Pseudomonadota</taxon>
        <taxon>Gammaproteobacteria</taxon>
        <taxon>Pseudomonadales</taxon>
        <taxon>Pseudomonadaceae</taxon>
        <taxon>Pseudomonas</taxon>
    </lineage>
</organism>
<proteinExistence type="inferred from homology"/>
<gene>
    <name evidence="3" type="ORF">AO063_16375</name>
</gene>
<dbReference type="InterPro" id="IPR035093">
    <property type="entry name" value="RelE/ParE_toxin_dom_sf"/>
</dbReference>
<evidence type="ECO:0000256" key="1">
    <source>
        <dbReference type="ARBA" id="ARBA00006226"/>
    </source>
</evidence>
<dbReference type="InterPro" id="IPR007712">
    <property type="entry name" value="RelE/ParE_toxin"/>
</dbReference>
<reference evidence="3 4" key="1">
    <citation type="submission" date="2015-09" db="EMBL/GenBank/DDBJ databases">
        <title>Genome sequence of ICMP 11288.</title>
        <authorList>
            <person name="Visnovsky S."/>
            <person name="Lu A."/>
            <person name="Panda P."/>
            <person name="Pitman A."/>
        </authorList>
    </citation>
    <scope>NUCLEOTIDE SEQUENCE [LARGE SCALE GENOMIC DNA]</scope>
    <source>
        <strain evidence="3 4">ICMP 11288</strain>
    </source>
</reference>
<dbReference type="AlphaFoldDB" id="A0A0W0I3G0"/>
<dbReference type="RefSeq" id="WP_058419565.1">
    <property type="nucleotide sequence ID" value="NZ_LKEF01000010.1"/>
</dbReference>
<comment type="similarity">
    <text evidence="1">Belongs to the RelE toxin family.</text>
</comment>
<dbReference type="PANTHER" id="PTHR35601">
    <property type="entry name" value="TOXIN RELE"/>
    <property type="match status" value="1"/>
</dbReference>
<keyword evidence="2" id="KW-1277">Toxin-antitoxin system</keyword>
<sequence length="109" mass="12588">MTYSLDFDARALKEWQKLGDTLRQQLKKKLVAILNNPRIEANRLHDLPDCYKIKLRSSGYRLVYQVIDQEITVVVVAIDKREREQAYRKAGAASLVRIKALNARKSAKC</sequence>
<dbReference type="NCBIfam" id="TIGR02385">
    <property type="entry name" value="RelE_StbE"/>
    <property type="match status" value="1"/>
</dbReference>
<dbReference type="Pfam" id="PF05016">
    <property type="entry name" value="ParE_toxin"/>
    <property type="match status" value="1"/>
</dbReference>
<name>A0A0W0I3G0_PSEFL</name>
<dbReference type="SUPFAM" id="SSF143011">
    <property type="entry name" value="RelE-like"/>
    <property type="match status" value="1"/>
</dbReference>
<evidence type="ECO:0000313" key="4">
    <source>
        <dbReference type="Proteomes" id="UP000054197"/>
    </source>
</evidence>
<comment type="caution">
    <text evidence="3">The sequence shown here is derived from an EMBL/GenBank/DDBJ whole genome shotgun (WGS) entry which is preliminary data.</text>
</comment>
<protein>
    <submittedName>
        <fullName evidence="3">Addiction module toxin RelE</fullName>
    </submittedName>
</protein>
<evidence type="ECO:0000256" key="2">
    <source>
        <dbReference type="ARBA" id="ARBA00022649"/>
    </source>
</evidence>